<proteinExistence type="predicted"/>
<reference evidence="3 4" key="1">
    <citation type="submission" date="2023-02" db="EMBL/GenBank/DDBJ databases">
        <title>LHISI_Scaffold_Assembly.</title>
        <authorList>
            <person name="Stuart O.P."/>
            <person name="Cleave R."/>
            <person name="Magrath M.J.L."/>
            <person name="Mikheyev A.S."/>
        </authorList>
    </citation>
    <scope>NUCLEOTIDE SEQUENCE [LARGE SCALE GENOMIC DNA]</scope>
    <source>
        <strain evidence="3">Daus_M_001</strain>
        <tissue evidence="3">Leg muscle</tissue>
    </source>
</reference>
<feature type="transmembrane region" description="Helical" evidence="2">
    <location>
        <begin position="147"/>
        <end position="169"/>
    </location>
</feature>
<dbReference type="Proteomes" id="UP001159363">
    <property type="component" value="Chromosome 5"/>
</dbReference>
<evidence type="ECO:0000256" key="2">
    <source>
        <dbReference type="SAM" id="Phobius"/>
    </source>
</evidence>
<organism evidence="3 4">
    <name type="scientific">Dryococelus australis</name>
    <dbReference type="NCBI Taxonomy" id="614101"/>
    <lineage>
        <taxon>Eukaryota</taxon>
        <taxon>Metazoa</taxon>
        <taxon>Ecdysozoa</taxon>
        <taxon>Arthropoda</taxon>
        <taxon>Hexapoda</taxon>
        <taxon>Insecta</taxon>
        <taxon>Pterygota</taxon>
        <taxon>Neoptera</taxon>
        <taxon>Polyneoptera</taxon>
        <taxon>Phasmatodea</taxon>
        <taxon>Verophasmatodea</taxon>
        <taxon>Anareolatae</taxon>
        <taxon>Phasmatidae</taxon>
        <taxon>Eurycanthinae</taxon>
        <taxon>Dryococelus</taxon>
    </lineage>
</organism>
<protein>
    <submittedName>
        <fullName evidence="3">Uncharacterized protein</fullName>
    </submittedName>
</protein>
<comment type="caution">
    <text evidence="3">The sequence shown here is derived from an EMBL/GenBank/DDBJ whole genome shotgun (WGS) entry which is preliminary data.</text>
</comment>
<keyword evidence="2" id="KW-0472">Membrane</keyword>
<keyword evidence="2" id="KW-1133">Transmembrane helix</keyword>
<accession>A0ABQ9HCF7</accession>
<sequence>MSGNVSYPCYNHFKSKGLVGAAVQEPRAEVNTCCEIGWTQRLYPLEVVRITSQTMLYCRPSCIPTQENSRHCSFPQWKWTSGEPGLIAGGTTPVYLHVGIVPDDGTSRRVFSGISHFSRPFITALHHSRLASSSSALKMSMLRAAQISSLTHIALIFAPAFFPLVPFHFRIPLLRPAVPRLPMVKLAILKSTLKNIAACKLYAGGYGAAPECAGGETGDPRENSSSTITTCEDPLATPPGIEPVSCWWDASSLTTAPPPSLDGRDVVLKSIYLRNVQGVLTNPVPLSLWCNLPDLVKLHLHEAEEYPGSRTLAGLQKRPKIPLPGTFPLPARNSPTLRSALSSFLVPDGSPEIRISPSPKLSGTPDVFFSDPVRSPSTRPTSAWPSSRFLLFTRIIPASSLAASGDNDRPASPTIVMREVCCASTSRPGSRLPDSFWSRTFGWSCRPLTFLGLFDPVAPSLAGWCRPSVSLPPLSCPDVSALGSDFTRLTAPTFSSWVRLLRMAFSCRITSEFCMALSALPKKAGEIGDPRIHRPAASSSMILHYSNHYTIAAPFTKALFVMFLTSTNWPISHHHDNALVHKAKAATEWFKEVVWSNSNARSKVPAPVALNTLGMNSSAAPVESQTKHHRADHNSTGRMGLSLLTPTAD</sequence>
<keyword evidence="4" id="KW-1185">Reference proteome</keyword>
<evidence type="ECO:0000313" key="3">
    <source>
        <dbReference type="EMBL" id="KAJ8881954.1"/>
    </source>
</evidence>
<name>A0ABQ9HCF7_9NEOP</name>
<keyword evidence="2" id="KW-0812">Transmembrane</keyword>
<gene>
    <name evidence="3" type="ORF">PR048_018441</name>
</gene>
<evidence type="ECO:0000313" key="4">
    <source>
        <dbReference type="Proteomes" id="UP001159363"/>
    </source>
</evidence>
<evidence type="ECO:0000256" key="1">
    <source>
        <dbReference type="SAM" id="MobiDB-lite"/>
    </source>
</evidence>
<dbReference type="EMBL" id="JARBHB010000006">
    <property type="protein sequence ID" value="KAJ8881954.1"/>
    <property type="molecule type" value="Genomic_DNA"/>
</dbReference>
<feature type="region of interest" description="Disordered" evidence="1">
    <location>
        <begin position="618"/>
        <end position="649"/>
    </location>
</feature>